<dbReference type="Pfam" id="PF01546">
    <property type="entry name" value="Peptidase_M20"/>
    <property type="match status" value="1"/>
</dbReference>
<sequence>MALKIPRIEPRLADRVLAQVAHDDVLGLLRELVQIPSVNPPGDVRPVIDICGRKLESKGFEIQLASVQPEKPNLIARLIRGDGPTLLYNAHADVVPTGEASAWTHPPFGADVEGGRVYGRGTADDKGSIVAQVIGAIALARSGVPLHGTLIVNTVADEEIGGDFGTRFIVERGDVMPDFVVVGEATENRIAIGERGTVGTRVTVHGRAAHAALPWEGVNAIEAMAAVIDMLQNEHWPALVRRTHQYLPPSSATITMIEGGVKSNVVPDRCSIFIDSRIIPGETPDQIRSEISEIAAKALSSFPGTRLTVEPAGWEARAASLSSPDSPVVQAMVAANGYLGLRTDLTGFSMTTDARFFIEKGIPTVIYGPGDPQILHKPDEWIGVDAVVEAARAYALTGLAMLGAPDQGNG</sequence>
<dbReference type="GO" id="GO:0046872">
    <property type="term" value="F:metal ion binding"/>
    <property type="evidence" value="ECO:0007669"/>
    <property type="project" value="UniProtKB-KW"/>
</dbReference>
<dbReference type="OrthoDB" id="9792335at2"/>
<comment type="caution">
    <text evidence="9">The sequence shown here is derived from an EMBL/GenBank/DDBJ whole genome shotgun (WGS) entry which is preliminary data.</text>
</comment>
<dbReference type="CDD" id="cd08659">
    <property type="entry name" value="M20_ArgE_DapE-like"/>
    <property type="match status" value="1"/>
</dbReference>
<accession>I4EF28</accession>
<evidence type="ECO:0000256" key="4">
    <source>
        <dbReference type="ARBA" id="ARBA00022723"/>
    </source>
</evidence>
<proteinExistence type="inferred from homology"/>
<evidence type="ECO:0000256" key="7">
    <source>
        <dbReference type="ARBA" id="ARBA00023285"/>
    </source>
</evidence>
<keyword evidence="4" id="KW-0479">Metal-binding</keyword>
<dbReference type="InterPro" id="IPR036264">
    <property type="entry name" value="Bact_exopeptidase_dim_dom"/>
</dbReference>
<dbReference type="InterPro" id="IPR050072">
    <property type="entry name" value="Peptidase_M20A"/>
</dbReference>
<dbReference type="EMBL" id="CAGS01000133">
    <property type="protein sequence ID" value="CCF83290.1"/>
    <property type="molecule type" value="Genomic_DNA"/>
</dbReference>
<dbReference type="InterPro" id="IPR011650">
    <property type="entry name" value="Peptidase_M20_dimer"/>
</dbReference>
<organism evidence="9 10">
    <name type="scientific">Nitrolancea hollandica Lb</name>
    <dbReference type="NCBI Taxonomy" id="1129897"/>
    <lineage>
        <taxon>Bacteria</taxon>
        <taxon>Pseudomonadati</taxon>
        <taxon>Thermomicrobiota</taxon>
        <taxon>Thermomicrobia</taxon>
        <taxon>Sphaerobacterales</taxon>
        <taxon>Sphaerobacterineae</taxon>
        <taxon>Sphaerobacteraceae</taxon>
        <taxon>Nitrolancea</taxon>
    </lineage>
</organism>
<dbReference type="Gene3D" id="3.30.70.360">
    <property type="match status" value="1"/>
</dbReference>
<name>I4EF28_9BACT</name>
<comment type="cofactor">
    <cofactor evidence="2">
        <name>Zn(2+)</name>
        <dbReference type="ChEBI" id="CHEBI:29105"/>
    </cofactor>
</comment>
<keyword evidence="5" id="KW-0378">Hydrolase</keyword>
<dbReference type="SUPFAM" id="SSF55031">
    <property type="entry name" value="Bacterial exopeptidase dimerisation domain"/>
    <property type="match status" value="1"/>
</dbReference>
<protein>
    <submittedName>
        <fullName evidence="9">Acetylornithine deacetylase or succinyl-diaminopimelate desuccinylase</fullName>
    </submittedName>
</protein>
<feature type="domain" description="Peptidase M20 dimerisation" evidence="8">
    <location>
        <begin position="192"/>
        <end position="299"/>
    </location>
</feature>
<evidence type="ECO:0000259" key="8">
    <source>
        <dbReference type="Pfam" id="PF07687"/>
    </source>
</evidence>
<dbReference type="NCBIfam" id="TIGR01910">
    <property type="entry name" value="DapE-ArgE"/>
    <property type="match status" value="1"/>
</dbReference>
<gene>
    <name evidence="9" type="ORF">NITHO_2180004</name>
</gene>
<evidence type="ECO:0000256" key="3">
    <source>
        <dbReference type="ARBA" id="ARBA00006247"/>
    </source>
</evidence>
<evidence type="ECO:0000256" key="6">
    <source>
        <dbReference type="ARBA" id="ARBA00022833"/>
    </source>
</evidence>
<keyword evidence="7" id="KW-0170">Cobalt</keyword>
<evidence type="ECO:0000313" key="10">
    <source>
        <dbReference type="Proteomes" id="UP000004221"/>
    </source>
</evidence>
<evidence type="ECO:0000256" key="5">
    <source>
        <dbReference type="ARBA" id="ARBA00022801"/>
    </source>
</evidence>
<dbReference type="InterPro" id="IPR010182">
    <property type="entry name" value="ArgE/DapE"/>
</dbReference>
<evidence type="ECO:0000313" key="9">
    <source>
        <dbReference type="EMBL" id="CCF83290.1"/>
    </source>
</evidence>
<keyword evidence="10" id="KW-1185">Reference proteome</keyword>
<comment type="cofactor">
    <cofactor evidence="1">
        <name>Co(2+)</name>
        <dbReference type="ChEBI" id="CHEBI:48828"/>
    </cofactor>
</comment>
<keyword evidence="6" id="KW-0862">Zinc</keyword>
<dbReference type="PANTHER" id="PTHR43808">
    <property type="entry name" value="ACETYLORNITHINE DEACETYLASE"/>
    <property type="match status" value="1"/>
</dbReference>
<dbReference type="GO" id="GO:0016787">
    <property type="term" value="F:hydrolase activity"/>
    <property type="evidence" value="ECO:0007669"/>
    <property type="project" value="UniProtKB-KW"/>
</dbReference>
<dbReference type="AlphaFoldDB" id="I4EF28"/>
<reference evidence="9 10" key="1">
    <citation type="journal article" date="2012" name="ISME J.">
        <title>Nitrification expanded: discovery, physiology and genomics of a nitrite-oxidizing bacterium from the phylum Chloroflexi.</title>
        <authorList>
            <person name="Sorokin D.Y."/>
            <person name="Lucker S."/>
            <person name="Vejmelkova D."/>
            <person name="Kostrikina N.A."/>
            <person name="Kleerebezem R."/>
            <person name="Rijpstra W.I."/>
            <person name="Damste J.S."/>
            <person name="Le Paslier D."/>
            <person name="Muyzer G."/>
            <person name="Wagner M."/>
            <person name="van Loosdrecht M.C."/>
            <person name="Daims H."/>
        </authorList>
    </citation>
    <scope>NUCLEOTIDE SEQUENCE [LARGE SCALE GENOMIC DNA]</scope>
    <source>
        <strain evidence="10">none</strain>
    </source>
</reference>
<dbReference type="Gene3D" id="3.40.630.10">
    <property type="entry name" value="Zn peptidases"/>
    <property type="match status" value="2"/>
</dbReference>
<dbReference type="Proteomes" id="UP000004221">
    <property type="component" value="Unassembled WGS sequence"/>
</dbReference>
<dbReference type="SUPFAM" id="SSF53187">
    <property type="entry name" value="Zn-dependent exopeptidases"/>
    <property type="match status" value="1"/>
</dbReference>
<evidence type="ECO:0000256" key="1">
    <source>
        <dbReference type="ARBA" id="ARBA00001941"/>
    </source>
</evidence>
<dbReference type="Pfam" id="PF07687">
    <property type="entry name" value="M20_dimer"/>
    <property type="match status" value="1"/>
</dbReference>
<dbReference type="InterPro" id="IPR002933">
    <property type="entry name" value="Peptidase_M20"/>
</dbReference>
<dbReference type="RefSeq" id="WP_008476316.1">
    <property type="nucleotide sequence ID" value="NZ_CAGS01000133.1"/>
</dbReference>
<evidence type="ECO:0000256" key="2">
    <source>
        <dbReference type="ARBA" id="ARBA00001947"/>
    </source>
</evidence>
<comment type="similarity">
    <text evidence="3">Belongs to the peptidase M20A family.</text>
</comment>